<organism evidence="1 2">
    <name type="scientific">Flavihumibacter petaseus NBRC 106054</name>
    <dbReference type="NCBI Taxonomy" id="1220578"/>
    <lineage>
        <taxon>Bacteria</taxon>
        <taxon>Pseudomonadati</taxon>
        <taxon>Bacteroidota</taxon>
        <taxon>Chitinophagia</taxon>
        <taxon>Chitinophagales</taxon>
        <taxon>Chitinophagaceae</taxon>
        <taxon>Flavihumibacter</taxon>
    </lineage>
</organism>
<dbReference type="Proteomes" id="UP000033121">
    <property type="component" value="Unassembled WGS sequence"/>
</dbReference>
<name>A0A0E9N3S1_9BACT</name>
<accession>A0A0E9N3S1</accession>
<gene>
    <name evidence="1" type="ORF">FPE01S_03_00440</name>
</gene>
<comment type="caution">
    <text evidence="1">The sequence shown here is derived from an EMBL/GenBank/DDBJ whole genome shotgun (WGS) entry which is preliminary data.</text>
</comment>
<dbReference type="AlphaFoldDB" id="A0A0E9N3S1"/>
<reference evidence="1 2" key="1">
    <citation type="submission" date="2015-04" db="EMBL/GenBank/DDBJ databases">
        <title>Whole genome shotgun sequence of Flavihumibacter petaseus NBRC 106054.</title>
        <authorList>
            <person name="Miyazawa S."/>
            <person name="Hosoyama A."/>
            <person name="Hashimoto M."/>
            <person name="Noguchi M."/>
            <person name="Tsuchikane K."/>
            <person name="Ohji S."/>
            <person name="Yamazoe A."/>
            <person name="Ichikawa N."/>
            <person name="Kimura A."/>
            <person name="Fujita N."/>
        </authorList>
    </citation>
    <scope>NUCLEOTIDE SEQUENCE [LARGE SCALE GENOMIC DNA]</scope>
    <source>
        <strain evidence="1 2">NBRC 106054</strain>
    </source>
</reference>
<sequence length="70" mass="8228">MENETSRDPMVHTANVKKEFRLLVDHLRRDIQKLDDPKAKALFETSAEVISGLEKAFTDYEEKNETAWKY</sequence>
<proteinExistence type="predicted"/>
<protein>
    <submittedName>
        <fullName evidence="1">Uncharacterized protein</fullName>
    </submittedName>
</protein>
<evidence type="ECO:0000313" key="1">
    <source>
        <dbReference type="EMBL" id="GAO44005.1"/>
    </source>
</evidence>
<keyword evidence="2" id="KW-1185">Reference proteome</keyword>
<dbReference type="OrthoDB" id="678471at2"/>
<dbReference type="RefSeq" id="WP_046369991.1">
    <property type="nucleotide sequence ID" value="NZ_BBWV01000003.1"/>
</dbReference>
<dbReference type="EMBL" id="BBWV01000003">
    <property type="protein sequence ID" value="GAO44005.1"/>
    <property type="molecule type" value="Genomic_DNA"/>
</dbReference>
<evidence type="ECO:0000313" key="2">
    <source>
        <dbReference type="Proteomes" id="UP000033121"/>
    </source>
</evidence>